<dbReference type="EMBL" id="KZ826346">
    <property type="protein sequence ID" value="PYI06825.1"/>
    <property type="molecule type" value="Genomic_DNA"/>
</dbReference>
<gene>
    <name evidence="1" type="ORF">BO78DRAFT_429337</name>
</gene>
<name>A0A319EGL3_ASPSB</name>
<accession>A0A319EGL3</accession>
<sequence length="103" mass="11053">MVTLMSEGSIPLPDAATCNTTLGTDPDPYAVAMCNVAVAVSAAPDGLEAERLAQANADIASKNYSSTSIHWYLPTRQMKTFHPRSDGMYAFRNAVWDAVQDDG</sequence>
<organism evidence="1 2">
    <name type="scientific">Aspergillus sclerotiicarbonarius (strain CBS 121057 / IBT 28362)</name>
    <dbReference type="NCBI Taxonomy" id="1448318"/>
    <lineage>
        <taxon>Eukaryota</taxon>
        <taxon>Fungi</taxon>
        <taxon>Dikarya</taxon>
        <taxon>Ascomycota</taxon>
        <taxon>Pezizomycotina</taxon>
        <taxon>Eurotiomycetes</taxon>
        <taxon>Eurotiomycetidae</taxon>
        <taxon>Eurotiales</taxon>
        <taxon>Aspergillaceae</taxon>
        <taxon>Aspergillus</taxon>
        <taxon>Aspergillus subgen. Circumdati</taxon>
    </lineage>
</organism>
<dbReference type="AlphaFoldDB" id="A0A319EGL3"/>
<protein>
    <submittedName>
        <fullName evidence="1">Uncharacterized protein</fullName>
    </submittedName>
</protein>
<reference evidence="1 2" key="1">
    <citation type="submission" date="2018-02" db="EMBL/GenBank/DDBJ databases">
        <title>The genomes of Aspergillus section Nigri reveals drivers in fungal speciation.</title>
        <authorList>
            <consortium name="DOE Joint Genome Institute"/>
            <person name="Vesth T.C."/>
            <person name="Nybo J."/>
            <person name="Theobald S."/>
            <person name="Brandl J."/>
            <person name="Frisvad J.C."/>
            <person name="Nielsen K.F."/>
            <person name="Lyhne E.K."/>
            <person name="Kogle M.E."/>
            <person name="Kuo A."/>
            <person name="Riley R."/>
            <person name="Clum A."/>
            <person name="Nolan M."/>
            <person name="Lipzen A."/>
            <person name="Salamov A."/>
            <person name="Henrissat B."/>
            <person name="Wiebenga A."/>
            <person name="De vries R.P."/>
            <person name="Grigoriev I.V."/>
            <person name="Mortensen U.H."/>
            <person name="Andersen M.R."/>
            <person name="Baker S.E."/>
        </authorList>
    </citation>
    <scope>NUCLEOTIDE SEQUENCE [LARGE SCALE GENOMIC DNA]</scope>
    <source>
        <strain evidence="1 2">CBS 121057</strain>
    </source>
</reference>
<proteinExistence type="predicted"/>
<evidence type="ECO:0000313" key="2">
    <source>
        <dbReference type="Proteomes" id="UP000248423"/>
    </source>
</evidence>
<dbReference type="OrthoDB" id="4503250at2759"/>
<evidence type="ECO:0000313" key="1">
    <source>
        <dbReference type="EMBL" id="PYI06825.1"/>
    </source>
</evidence>
<keyword evidence="2" id="KW-1185">Reference proteome</keyword>
<dbReference type="VEuPathDB" id="FungiDB:BO78DRAFT_429337"/>
<dbReference type="Proteomes" id="UP000248423">
    <property type="component" value="Unassembled WGS sequence"/>
</dbReference>